<evidence type="ECO:0000313" key="1">
    <source>
        <dbReference type="EMBL" id="PSR22057.1"/>
    </source>
</evidence>
<protein>
    <submittedName>
        <fullName evidence="1">Uncharacterized protein</fullName>
    </submittedName>
</protein>
<comment type="caution">
    <text evidence="1">The sequence shown here is derived from an EMBL/GenBank/DDBJ whole genome shotgun (WGS) entry which is preliminary data.</text>
</comment>
<sequence length="64" mass="7162">MSVSYQQVSVRLSQETVARIVKHLGAVQAETGKRLPVNHVLGQYIERHLDAVLDEVEDQVHGRA</sequence>
<evidence type="ECO:0000313" key="2">
    <source>
        <dbReference type="Proteomes" id="UP000242705"/>
    </source>
</evidence>
<dbReference type="AlphaFoldDB" id="A0A2T2WIJ5"/>
<dbReference type="Proteomes" id="UP000242705">
    <property type="component" value="Unassembled WGS sequence"/>
</dbReference>
<proteinExistence type="predicted"/>
<organism evidence="1 2">
    <name type="scientific">Sulfobacillus thermosulfidooxidans</name>
    <dbReference type="NCBI Taxonomy" id="28034"/>
    <lineage>
        <taxon>Bacteria</taxon>
        <taxon>Bacillati</taxon>
        <taxon>Bacillota</taxon>
        <taxon>Clostridia</taxon>
        <taxon>Eubacteriales</taxon>
        <taxon>Clostridiales Family XVII. Incertae Sedis</taxon>
        <taxon>Sulfobacillus</taxon>
    </lineage>
</organism>
<dbReference type="EMBL" id="PXYX01000095">
    <property type="protein sequence ID" value="PSR22057.1"/>
    <property type="molecule type" value="Genomic_DNA"/>
</dbReference>
<reference evidence="1 2" key="1">
    <citation type="journal article" date="2014" name="BMC Genomics">
        <title>Comparison of environmental and isolate Sulfobacillus genomes reveals diverse carbon, sulfur, nitrogen, and hydrogen metabolisms.</title>
        <authorList>
            <person name="Justice N.B."/>
            <person name="Norman A."/>
            <person name="Brown C.T."/>
            <person name="Singh A."/>
            <person name="Thomas B.C."/>
            <person name="Banfield J.F."/>
        </authorList>
    </citation>
    <scope>NUCLEOTIDE SEQUENCE [LARGE SCALE GENOMIC DNA]</scope>
    <source>
        <strain evidence="1">AMDSBA5</strain>
    </source>
</reference>
<name>A0A2T2WIJ5_SULTH</name>
<accession>A0A2T2WIJ5</accession>
<gene>
    <name evidence="1" type="ORF">C7B47_16930</name>
</gene>